<dbReference type="PANTHER" id="PTHR32387">
    <property type="entry name" value="WU:FJ29H11"/>
    <property type="match status" value="1"/>
</dbReference>
<dbReference type="EMBL" id="CAJNOW010008034">
    <property type="protein sequence ID" value="CAF1527661.1"/>
    <property type="molecule type" value="Genomic_DNA"/>
</dbReference>
<evidence type="ECO:0000313" key="3">
    <source>
        <dbReference type="Proteomes" id="UP000663834"/>
    </source>
</evidence>
<name>A0A815VFU7_9BILA</name>
<feature type="non-terminal residue" evidence="1">
    <location>
        <position position="1"/>
    </location>
</feature>
<dbReference type="PANTHER" id="PTHR32387:SF0">
    <property type="entry name" value="PROTEIN NO VEIN"/>
    <property type="match status" value="1"/>
</dbReference>
<dbReference type="EMBL" id="CAJOBJ010347772">
    <property type="protein sequence ID" value="CAF5203948.1"/>
    <property type="molecule type" value="Genomic_DNA"/>
</dbReference>
<dbReference type="InterPro" id="IPR036890">
    <property type="entry name" value="HATPase_C_sf"/>
</dbReference>
<dbReference type="Gene3D" id="3.30.565.10">
    <property type="entry name" value="Histidine kinase-like ATPase, C-terminal domain"/>
    <property type="match status" value="1"/>
</dbReference>
<gene>
    <name evidence="2" type="ORF">GIL414_LOCUS77486</name>
    <name evidence="1" type="ORF">KQP761_LOCUS16084</name>
</gene>
<dbReference type="SUPFAM" id="SSF55874">
    <property type="entry name" value="ATPase domain of HSP90 chaperone/DNA topoisomerase II/histidine kinase"/>
    <property type="match status" value="1"/>
</dbReference>
<dbReference type="Proteomes" id="UP000681720">
    <property type="component" value="Unassembled WGS sequence"/>
</dbReference>
<dbReference type="OrthoDB" id="1262810at2759"/>
<comment type="caution">
    <text evidence="1">The sequence shown here is derived from an EMBL/GenBank/DDBJ whole genome shotgun (WGS) entry which is preliminary data.</text>
</comment>
<sequence length="272" mass="31149">NEITSEQAEKCIQQIYYRRTTFNDNDMRKSICGSLKHLGSDLYTSPVHFLHELIQNAEDNFYEPSIIPCLRIELNHGYILLSNNEQGLRARDVFAICSLAVSTKTIEQEHIGEKGVGFKSVFGASNEPMLISHAWKFHFHVPGLDAMSYITPLWITDKDLPKCISKQISTFPQYTHLYLPLKFQAHTSEANSFLDQVIKAVDPCILLNMRQLKKLEIVDERQNKVTIIEKQFIGSTKLEEQSSVTFEDFTFLHLSGSVIRLHTSTGYSTFRV</sequence>
<dbReference type="AlphaFoldDB" id="A0A815VFU7"/>
<organism evidence="1 3">
    <name type="scientific">Rotaria magnacalcarata</name>
    <dbReference type="NCBI Taxonomy" id="392030"/>
    <lineage>
        <taxon>Eukaryota</taxon>
        <taxon>Metazoa</taxon>
        <taxon>Spiralia</taxon>
        <taxon>Gnathifera</taxon>
        <taxon>Rotifera</taxon>
        <taxon>Eurotatoria</taxon>
        <taxon>Bdelloidea</taxon>
        <taxon>Philodinida</taxon>
        <taxon>Philodinidae</taxon>
        <taxon>Rotaria</taxon>
    </lineage>
</organism>
<proteinExistence type="predicted"/>
<evidence type="ECO:0000313" key="2">
    <source>
        <dbReference type="EMBL" id="CAF5203948.1"/>
    </source>
</evidence>
<feature type="non-terminal residue" evidence="1">
    <location>
        <position position="272"/>
    </location>
</feature>
<evidence type="ECO:0000313" key="1">
    <source>
        <dbReference type="EMBL" id="CAF1527661.1"/>
    </source>
</evidence>
<reference evidence="1" key="1">
    <citation type="submission" date="2021-02" db="EMBL/GenBank/DDBJ databases">
        <authorList>
            <person name="Nowell W R."/>
        </authorList>
    </citation>
    <scope>NUCLEOTIDE SEQUENCE</scope>
</reference>
<dbReference type="InterPro" id="IPR052957">
    <property type="entry name" value="Auxin_embryo_med"/>
</dbReference>
<accession>A0A815VFU7</accession>
<protein>
    <submittedName>
        <fullName evidence="1">Uncharacterized protein</fullName>
    </submittedName>
</protein>
<dbReference type="Proteomes" id="UP000663834">
    <property type="component" value="Unassembled WGS sequence"/>
</dbReference>
<dbReference type="NCBIfam" id="NF047352">
    <property type="entry name" value="P_loop_sacsin"/>
    <property type="match status" value="1"/>
</dbReference>